<accession>A0A8S5PWE4</accession>
<dbReference type="EMBL" id="BK015516">
    <property type="protein sequence ID" value="DAE10612.1"/>
    <property type="molecule type" value="Genomic_DNA"/>
</dbReference>
<proteinExistence type="predicted"/>
<protein>
    <submittedName>
        <fullName evidence="1">Uncharacterized protein</fullName>
    </submittedName>
</protein>
<evidence type="ECO:0000313" key="1">
    <source>
        <dbReference type="EMBL" id="DAE10612.1"/>
    </source>
</evidence>
<organism evidence="1">
    <name type="scientific">Myoviridae sp. ctUPB15</name>
    <dbReference type="NCBI Taxonomy" id="2825116"/>
    <lineage>
        <taxon>Viruses</taxon>
        <taxon>Duplodnaviria</taxon>
        <taxon>Heunggongvirae</taxon>
        <taxon>Uroviricota</taxon>
        <taxon>Caudoviricetes</taxon>
    </lineage>
</organism>
<name>A0A8S5PWE4_9CAUD</name>
<reference evidence="1" key="1">
    <citation type="journal article" date="2021" name="Proc. Natl. Acad. Sci. U.S.A.">
        <title>A Catalog of Tens of Thousands of Viruses from Human Metagenomes Reveals Hidden Associations with Chronic Diseases.</title>
        <authorList>
            <person name="Tisza M.J."/>
            <person name="Buck C.B."/>
        </authorList>
    </citation>
    <scope>NUCLEOTIDE SEQUENCE</scope>
    <source>
        <strain evidence="1">CtUPB15</strain>
    </source>
</reference>
<sequence length="33" mass="4015">MLIYTALPTSREYSEKIYDKQGYLYSHLFLTRI</sequence>